<protein>
    <submittedName>
        <fullName evidence="2">Uncharacterized protein</fullName>
    </submittedName>
</protein>
<evidence type="ECO:0000313" key="3">
    <source>
        <dbReference type="Proteomes" id="UP000006038"/>
    </source>
</evidence>
<feature type="region of interest" description="Disordered" evidence="1">
    <location>
        <begin position="8"/>
        <end position="32"/>
    </location>
</feature>
<dbReference type="AlphaFoldDB" id="J3L652"/>
<dbReference type="HOGENOM" id="CLU_2629142_0_0_1"/>
<evidence type="ECO:0000256" key="1">
    <source>
        <dbReference type="SAM" id="MobiDB-lite"/>
    </source>
</evidence>
<proteinExistence type="predicted"/>
<reference evidence="2" key="1">
    <citation type="journal article" date="2013" name="Nat. Commun.">
        <title>Whole-genome sequencing of Oryza brachyantha reveals mechanisms underlying Oryza genome evolution.</title>
        <authorList>
            <person name="Chen J."/>
            <person name="Huang Q."/>
            <person name="Gao D."/>
            <person name="Wang J."/>
            <person name="Lang Y."/>
            <person name="Liu T."/>
            <person name="Li B."/>
            <person name="Bai Z."/>
            <person name="Luis Goicoechea J."/>
            <person name="Liang C."/>
            <person name="Chen C."/>
            <person name="Zhang W."/>
            <person name="Sun S."/>
            <person name="Liao Y."/>
            <person name="Zhang X."/>
            <person name="Yang L."/>
            <person name="Song C."/>
            <person name="Wang M."/>
            <person name="Shi J."/>
            <person name="Liu G."/>
            <person name="Liu J."/>
            <person name="Zhou H."/>
            <person name="Zhou W."/>
            <person name="Yu Q."/>
            <person name="An N."/>
            <person name="Chen Y."/>
            <person name="Cai Q."/>
            <person name="Wang B."/>
            <person name="Liu B."/>
            <person name="Min J."/>
            <person name="Huang Y."/>
            <person name="Wu H."/>
            <person name="Li Z."/>
            <person name="Zhang Y."/>
            <person name="Yin Y."/>
            <person name="Song W."/>
            <person name="Jiang J."/>
            <person name="Jackson S.A."/>
            <person name="Wing R.A."/>
            <person name="Wang J."/>
            <person name="Chen M."/>
        </authorList>
    </citation>
    <scope>NUCLEOTIDE SEQUENCE [LARGE SCALE GENOMIC DNA]</scope>
    <source>
        <strain evidence="2">cv. IRGC 101232</strain>
    </source>
</reference>
<dbReference type="EnsemblPlants" id="OB01G47080.1">
    <property type="protein sequence ID" value="OB01G47080.1"/>
    <property type="gene ID" value="OB01G47080"/>
</dbReference>
<dbReference type="Proteomes" id="UP000006038">
    <property type="component" value="Chromosome 1"/>
</dbReference>
<accession>J3L652</accession>
<organism evidence="2">
    <name type="scientific">Oryza brachyantha</name>
    <name type="common">malo sina</name>
    <dbReference type="NCBI Taxonomy" id="4533"/>
    <lineage>
        <taxon>Eukaryota</taxon>
        <taxon>Viridiplantae</taxon>
        <taxon>Streptophyta</taxon>
        <taxon>Embryophyta</taxon>
        <taxon>Tracheophyta</taxon>
        <taxon>Spermatophyta</taxon>
        <taxon>Magnoliopsida</taxon>
        <taxon>Liliopsida</taxon>
        <taxon>Poales</taxon>
        <taxon>Poaceae</taxon>
        <taxon>BOP clade</taxon>
        <taxon>Oryzoideae</taxon>
        <taxon>Oryzeae</taxon>
        <taxon>Oryzinae</taxon>
        <taxon>Oryza</taxon>
    </lineage>
</organism>
<dbReference type="Gramene" id="OB01G47080.1">
    <property type="protein sequence ID" value="OB01G47080.1"/>
    <property type="gene ID" value="OB01G47080"/>
</dbReference>
<name>J3L652_ORYBR</name>
<keyword evidence="3" id="KW-1185">Reference proteome</keyword>
<reference evidence="2" key="2">
    <citation type="submission" date="2013-04" db="UniProtKB">
        <authorList>
            <consortium name="EnsemblPlants"/>
        </authorList>
    </citation>
    <scope>IDENTIFICATION</scope>
</reference>
<sequence length="78" mass="8792">KRSAVLICSNPSQTLIHTPMPPPKSTKPSVTASPDLIKAQTAEISISARVKKDRRWLWLQPPQKRRRLPPNTIVSRNT</sequence>
<evidence type="ECO:0000313" key="2">
    <source>
        <dbReference type="EnsemblPlants" id="OB01G47080.1"/>
    </source>
</evidence>